<feature type="binding site" evidence="7">
    <location>
        <position position="28"/>
    </location>
    <ligand>
        <name>S-adenosyl-L-methionine</name>
        <dbReference type="ChEBI" id="CHEBI:59789"/>
    </ligand>
</feature>
<dbReference type="Gene3D" id="3.40.50.150">
    <property type="entry name" value="Vaccinia Virus protein VP39"/>
    <property type="match status" value="1"/>
</dbReference>
<name>A0A399EPM3_9DEIN</name>
<comment type="catalytic activity">
    <reaction evidence="1 7">
        <text>guanosine(46) in tRNA + S-adenosyl-L-methionine = N(7)-methylguanosine(46) in tRNA + S-adenosyl-L-homocysteine</text>
        <dbReference type="Rhea" id="RHEA:42708"/>
        <dbReference type="Rhea" id="RHEA-COMP:10188"/>
        <dbReference type="Rhea" id="RHEA-COMP:10189"/>
        <dbReference type="ChEBI" id="CHEBI:57856"/>
        <dbReference type="ChEBI" id="CHEBI:59789"/>
        <dbReference type="ChEBI" id="CHEBI:74269"/>
        <dbReference type="ChEBI" id="CHEBI:74480"/>
        <dbReference type="EC" id="2.1.1.33"/>
    </reaction>
</comment>
<sequence>MLLLRPGTLNFPLSPAEVWGREGELVLEVGHGDGRFTAEIARRNPEWNILGVEISAASVTRALKRLRRENIASVRLYHGQASFALRNFIPPRGLSRVYVNFPDPWPKTKHEDNRLLQRSFFRRLSTRLEHGGTLLLTTDHEEYWKFAQAEARASGLFAVETPPPPEHHLQTKYALKWKEQGRSFYHAVFTKTGEDPEPWPLLERFEMAHALMEGTLPELTSFDKQVIRFDGGTAVLLEAARDLGGGYFFLTHLEEEDLTQDVLLEARPSTHGLYVGISRFGAPLVTKGVQQAVAWLVGWLEGQGLKTIQRSY</sequence>
<gene>
    <name evidence="7 8" type="primary">trmB</name>
    <name evidence="8" type="ORF">Mrose_01706</name>
</gene>
<reference evidence="8 9" key="1">
    <citation type="submission" date="2018-08" db="EMBL/GenBank/DDBJ databases">
        <title>Meiothermus roseus NBRC 110900 genome sequencing project.</title>
        <authorList>
            <person name="Da Costa M.S."/>
            <person name="Albuquerque L."/>
            <person name="Raposo P."/>
            <person name="Froufe H.J.C."/>
            <person name="Barroso C.S."/>
            <person name="Egas C."/>
        </authorList>
    </citation>
    <scope>NUCLEOTIDE SEQUENCE [LARGE SCALE GENOMIC DNA]</scope>
    <source>
        <strain evidence="8 9">NBRC 110900</strain>
    </source>
</reference>
<keyword evidence="3 7" id="KW-0489">Methyltransferase</keyword>
<keyword evidence="9" id="KW-1185">Reference proteome</keyword>
<dbReference type="InterPro" id="IPR003358">
    <property type="entry name" value="tRNA_(Gua-N-7)_MeTrfase_Trmb"/>
</dbReference>
<accession>A0A399EPM3</accession>
<feature type="binding site" evidence="7">
    <location>
        <position position="107"/>
    </location>
    <ligand>
        <name>substrate</name>
    </ligand>
</feature>
<comment type="function">
    <text evidence="2 7">Catalyzes the formation of N(7)-methylguanine at position 46 (m7G46) in tRNA.</text>
</comment>
<dbReference type="SUPFAM" id="SSF53335">
    <property type="entry name" value="S-adenosyl-L-methionine-dependent methyltransferases"/>
    <property type="match status" value="1"/>
</dbReference>
<proteinExistence type="inferred from homology"/>
<protein>
    <recommendedName>
        <fullName evidence="7">tRNA (guanine-N(7)-)-methyltransferase</fullName>
        <ecNumber evidence="7">2.1.1.33</ecNumber>
    </recommendedName>
    <alternativeName>
        <fullName evidence="7">tRNA (guanine(46)-N(7))-methyltransferase</fullName>
    </alternativeName>
    <alternativeName>
        <fullName evidence="7">tRNA(m7G46)-methyltransferase</fullName>
    </alternativeName>
</protein>
<comment type="pathway">
    <text evidence="7">tRNA modification; N(7)-methylguanine-tRNA biosynthesis.</text>
</comment>
<feature type="binding site" evidence="7">
    <location>
        <position position="139"/>
    </location>
    <ligand>
        <name>substrate</name>
    </ligand>
</feature>
<dbReference type="PROSITE" id="PS51625">
    <property type="entry name" value="SAM_MT_TRMB"/>
    <property type="match status" value="1"/>
</dbReference>
<dbReference type="InterPro" id="IPR055361">
    <property type="entry name" value="tRNA_methyltr_TrmB_bact"/>
</dbReference>
<keyword evidence="4 7" id="KW-0808">Transferase</keyword>
<organism evidence="8 9">
    <name type="scientific">Calidithermus roseus</name>
    <dbReference type="NCBI Taxonomy" id="1644118"/>
    <lineage>
        <taxon>Bacteria</taxon>
        <taxon>Thermotogati</taxon>
        <taxon>Deinococcota</taxon>
        <taxon>Deinococci</taxon>
        <taxon>Thermales</taxon>
        <taxon>Thermaceae</taxon>
        <taxon>Calidithermus</taxon>
    </lineage>
</organism>
<feature type="binding site" evidence="7">
    <location>
        <position position="103"/>
    </location>
    <ligand>
        <name>S-adenosyl-L-methionine</name>
        <dbReference type="ChEBI" id="CHEBI:59789"/>
    </ligand>
</feature>
<evidence type="ECO:0000256" key="7">
    <source>
        <dbReference type="HAMAP-Rule" id="MF_01057"/>
    </source>
</evidence>
<dbReference type="Proteomes" id="UP000265341">
    <property type="component" value="Unassembled WGS sequence"/>
</dbReference>
<evidence type="ECO:0000256" key="5">
    <source>
        <dbReference type="ARBA" id="ARBA00022691"/>
    </source>
</evidence>
<comment type="caution">
    <text evidence="7">Lacks conserved residue(s) required for the propagation of feature annotation.</text>
</comment>
<dbReference type="HAMAP" id="MF_01057">
    <property type="entry name" value="tRNA_methyltr_TrmB"/>
    <property type="match status" value="1"/>
</dbReference>
<dbReference type="PANTHER" id="PTHR23417:SF14">
    <property type="entry name" value="PENTACOTRIPEPTIDE-REPEAT REGION OF PRORP DOMAIN-CONTAINING PROTEIN"/>
    <property type="match status" value="1"/>
</dbReference>
<dbReference type="EC" id="2.1.1.33" evidence="7"/>
<evidence type="ECO:0000256" key="2">
    <source>
        <dbReference type="ARBA" id="ARBA00003015"/>
    </source>
</evidence>
<dbReference type="UniPathway" id="UPA00989"/>
<dbReference type="PANTHER" id="PTHR23417">
    <property type="entry name" value="3-DEOXY-D-MANNO-OCTULOSONIC-ACID TRANSFERASE/TRNA GUANINE-N 7 - -METHYLTRANSFERASE"/>
    <property type="match status" value="1"/>
</dbReference>
<dbReference type="GO" id="GO:0008176">
    <property type="term" value="F:tRNA (guanine(46)-N7)-methyltransferase activity"/>
    <property type="evidence" value="ECO:0007669"/>
    <property type="project" value="UniProtKB-UniRule"/>
</dbReference>
<dbReference type="InterPro" id="IPR029063">
    <property type="entry name" value="SAM-dependent_MTases_sf"/>
</dbReference>
<dbReference type="CDD" id="cd02440">
    <property type="entry name" value="AdoMet_MTases"/>
    <property type="match status" value="1"/>
</dbReference>
<evidence type="ECO:0000256" key="6">
    <source>
        <dbReference type="ARBA" id="ARBA00022694"/>
    </source>
</evidence>
<evidence type="ECO:0000256" key="4">
    <source>
        <dbReference type="ARBA" id="ARBA00022679"/>
    </source>
</evidence>
<evidence type="ECO:0000256" key="3">
    <source>
        <dbReference type="ARBA" id="ARBA00022603"/>
    </source>
</evidence>
<evidence type="ECO:0000313" key="8">
    <source>
        <dbReference type="EMBL" id="RIH86567.1"/>
    </source>
</evidence>
<feature type="binding site" evidence="7">
    <location>
        <position position="53"/>
    </location>
    <ligand>
        <name>S-adenosyl-L-methionine</name>
        <dbReference type="ChEBI" id="CHEBI:59789"/>
    </ligand>
</feature>
<dbReference type="EMBL" id="QWLA01000028">
    <property type="protein sequence ID" value="RIH86567.1"/>
    <property type="molecule type" value="Genomic_DNA"/>
</dbReference>
<dbReference type="GO" id="GO:0043527">
    <property type="term" value="C:tRNA methyltransferase complex"/>
    <property type="evidence" value="ECO:0007669"/>
    <property type="project" value="TreeGrafter"/>
</dbReference>
<keyword evidence="5 7" id="KW-0949">S-adenosyl-L-methionine</keyword>
<comment type="similarity">
    <text evidence="7">Belongs to the class I-like SAM-binding methyltransferase superfamily. TrmB family.</text>
</comment>
<dbReference type="Pfam" id="PF02390">
    <property type="entry name" value="Methyltransf_4"/>
    <property type="match status" value="1"/>
</dbReference>
<keyword evidence="6 7" id="KW-0819">tRNA processing</keyword>
<evidence type="ECO:0000313" key="9">
    <source>
        <dbReference type="Proteomes" id="UP000265341"/>
    </source>
</evidence>
<evidence type="ECO:0000256" key="1">
    <source>
        <dbReference type="ARBA" id="ARBA00000142"/>
    </source>
</evidence>
<dbReference type="AlphaFoldDB" id="A0A399EPM3"/>
<comment type="caution">
    <text evidence="8">The sequence shown here is derived from an EMBL/GenBank/DDBJ whole genome shotgun (WGS) entry which is preliminary data.</text>
</comment>